<sequence>MRRTAESSSSTIVCENVSIMARSSLEGHSSERQGVMRWFPVPFERSKPMATPKPTLADVARVAGVSVPTVSKAISGRSDVAQATRERVLSVMNDLGYAGRAHAGVERDGLIELAIGGIGSMWALEIVRGAEEAAFRTGRSLVVANTQHETFSVERWIDSILARKVSGVIIAAAHVDGDLSRLHSTGVPVIHLDVGRTESRDEAQVGATNWAGMRDATRHMIELGHTRIGFVGGESDVPVAQDRLEGYTAALRQGGLAVDPALIMHGDFLVGGGERGAEALMSLDDPPTAIVAASDLTAMGVYNVAHQRGLSIPADLSVSGFDDTVLCEYLSPPLTTVRQPISQMADQAVRLLDDMARADGGPQPRIELSTVLVERGSTAAPAQR</sequence>
<dbReference type="GO" id="GO:0003700">
    <property type="term" value="F:DNA-binding transcription factor activity"/>
    <property type="evidence" value="ECO:0007669"/>
    <property type="project" value="TreeGrafter"/>
</dbReference>
<evidence type="ECO:0000256" key="2">
    <source>
        <dbReference type="ARBA" id="ARBA00023125"/>
    </source>
</evidence>
<dbReference type="AlphaFoldDB" id="A0A367XT01"/>
<dbReference type="Pfam" id="PF00356">
    <property type="entry name" value="LacI"/>
    <property type="match status" value="1"/>
</dbReference>
<evidence type="ECO:0000313" key="6">
    <source>
        <dbReference type="Proteomes" id="UP000253508"/>
    </source>
</evidence>
<dbReference type="Proteomes" id="UP000253508">
    <property type="component" value="Unassembled WGS sequence"/>
</dbReference>
<evidence type="ECO:0000256" key="1">
    <source>
        <dbReference type="ARBA" id="ARBA00023015"/>
    </source>
</evidence>
<dbReference type="SUPFAM" id="SSF53822">
    <property type="entry name" value="Periplasmic binding protein-like I"/>
    <property type="match status" value="1"/>
</dbReference>
<dbReference type="CDD" id="cd01392">
    <property type="entry name" value="HTH_LacI"/>
    <property type="match status" value="1"/>
</dbReference>
<keyword evidence="3" id="KW-0804">Transcription</keyword>
<feature type="domain" description="HTH lacI-type" evidence="4">
    <location>
        <begin position="54"/>
        <end position="108"/>
    </location>
</feature>
<evidence type="ECO:0000313" key="5">
    <source>
        <dbReference type="EMBL" id="RCK56756.1"/>
    </source>
</evidence>
<dbReference type="PANTHER" id="PTHR30146">
    <property type="entry name" value="LACI-RELATED TRANSCRIPTIONAL REPRESSOR"/>
    <property type="match status" value="1"/>
</dbReference>
<accession>A0A367XT01</accession>
<dbReference type="Gene3D" id="1.10.260.40">
    <property type="entry name" value="lambda repressor-like DNA-binding domains"/>
    <property type="match status" value="1"/>
</dbReference>
<evidence type="ECO:0000256" key="3">
    <source>
        <dbReference type="ARBA" id="ARBA00023163"/>
    </source>
</evidence>
<dbReference type="SMART" id="SM00354">
    <property type="entry name" value="HTH_LACI"/>
    <property type="match status" value="1"/>
</dbReference>
<keyword evidence="2" id="KW-0238">DNA-binding</keyword>
<keyword evidence="6" id="KW-1185">Reference proteome</keyword>
<dbReference type="InterPro" id="IPR046335">
    <property type="entry name" value="LacI/GalR-like_sensor"/>
</dbReference>
<dbReference type="InterPro" id="IPR028082">
    <property type="entry name" value="Peripla_BP_I"/>
</dbReference>
<dbReference type="Pfam" id="PF13377">
    <property type="entry name" value="Peripla_BP_3"/>
    <property type="match status" value="1"/>
</dbReference>
<keyword evidence="1" id="KW-0805">Transcription regulation</keyword>
<dbReference type="SUPFAM" id="SSF47413">
    <property type="entry name" value="lambda repressor-like DNA-binding domains"/>
    <property type="match status" value="1"/>
</dbReference>
<dbReference type="OrthoDB" id="3227375at2"/>
<dbReference type="PROSITE" id="PS00356">
    <property type="entry name" value="HTH_LACI_1"/>
    <property type="match status" value="1"/>
</dbReference>
<comment type="caution">
    <text evidence="5">The sequence shown here is derived from an EMBL/GenBank/DDBJ whole genome shotgun (WGS) entry which is preliminary data.</text>
</comment>
<dbReference type="InterPro" id="IPR000843">
    <property type="entry name" value="HTH_LacI"/>
</dbReference>
<dbReference type="PROSITE" id="PS50932">
    <property type="entry name" value="HTH_LACI_2"/>
    <property type="match status" value="1"/>
</dbReference>
<dbReference type="Gene3D" id="3.40.50.2300">
    <property type="match status" value="2"/>
</dbReference>
<protein>
    <submittedName>
        <fullName evidence="5">LacI family transcriptional regulator</fullName>
    </submittedName>
</protein>
<name>A0A367XT01_9MICO</name>
<gene>
    <name evidence="5" type="ORF">DTO57_13790</name>
</gene>
<reference evidence="5 6" key="1">
    <citation type="submission" date="2018-07" db="EMBL/GenBank/DDBJ databases">
        <title>Microbacterium endoborsara sp. nov., a novel actinobacterium isolated from Borszczowia aralocaspica.</title>
        <authorList>
            <person name="An D."/>
        </authorList>
    </citation>
    <scope>NUCLEOTIDE SEQUENCE [LARGE SCALE GENOMIC DNA]</scope>
    <source>
        <strain evidence="5 6">C1.15228</strain>
    </source>
</reference>
<evidence type="ECO:0000259" key="4">
    <source>
        <dbReference type="PROSITE" id="PS50932"/>
    </source>
</evidence>
<dbReference type="GO" id="GO:0000976">
    <property type="term" value="F:transcription cis-regulatory region binding"/>
    <property type="evidence" value="ECO:0007669"/>
    <property type="project" value="TreeGrafter"/>
</dbReference>
<dbReference type="PANTHER" id="PTHR30146:SF153">
    <property type="entry name" value="LACTOSE OPERON REPRESSOR"/>
    <property type="match status" value="1"/>
</dbReference>
<dbReference type="EMBL" id="QORO01000007">
    <property type="protein sequence ID" value="RCK56756.1"/>
    <property type="molecule type" value="Genomic_DNA"/>
</dbReference>
<dbReference type="InterPro" id="IPR010982">
    <property type="entry name" value="Lambda_DNA-bd_dom_sf"/>
</dbReference>
<proteinExistence type="predicted"/>
<organism evidence="5 6">
    <name type="scientific">Microbacterium sorbitolivorans</name>
    <dbReference type="NCBI Taxonomy" id="1867410"/>
    <lineage>
        <taxon>Bacteria</taxon>
        <taxon>Bacillati</taxon>
        <taxon>Actinomycetota</taxon>
        <taxon>Actinomycetes</taxon>
        <taxon>Micrococcales</taxon>
        <taxon>Microbacteriaceae</taxon>
        <taxon>Microbacterium</taxon>
    </lineage>
</organism>